<feature type="compositionally biased region" description="Low complexity" evidence="1">
    <location>
        <begin position="33"/>
        <end position="42"/>
    </location>
</feature>
<organism evidence="2">
    <name type="scientific">uncultured Solirubrobacteraceae bacterium</name>
    <dbReference type="NCBI Taxonomy" id="1162706"/>
    <lineage>
        <taxon>Bacteria</taxon>
        <taxon>Bacillati</taxon>
        <taxon>Actinomycetota</taxon>
        <taxon>Thermoleophilia</taxon>
        <taxon>Solirubrobacterales</taxon>
        <taxon>Solirubrobacteraceae</taxon>
        <taxon>environmental samples</taxon>
    </lineage>
</organism>
<evidence type="ECO:0000256" key="1">
    <source>
        <dbReference type="SAM" id="MobiDB-lite"/>
    </source>
</evidence>
<feature type="compositionally biased region" description="Basic residues" evidence="1">
    <location>
        <begin position="69"/>
        <end position="81"/>
    </location>
</feature>
<feature type="compositionally biased region" description="Basic and acidic residues" evidence="1">
    <location>
        <begin position="22"/>
        <end position="32"/>
    </location>
</feature>
<sequence length="133" mass="14436">GRGRGSGARRQVAVGGTPGQDARPRGRGDQGRARAGQRPARQGEPRPAPGRRALHRPGTGAPDLDRARHVGSPRPRRRRGPALRGDGREHRRARARGGRATPRVALRRAGRRSSHQARPPSLRRLPGTPRSRV</sequence>
<dbReference type="AlphaFoldDB" id="A0A6J4T0Y4"/>
<feature type="non-terminal residue" evidence="2">
    <location>
        <position position="133"/>
    </location>
</feature>
<proteinExistence type="predicted"/>
<feature type="compositionally biased region" description="Basic residues" evidence="1">
    <location>
        <begin position="105"/>
        <end position="115"/>
    </location>
</feature>
<evidence type="ECO:0000313" key="2">
    <source>
        <dbReference type="EMBL" id="CAA9510821.1"/>
    </source>
</evidence>
<gene>
    <name evidence="2" type="ORF">AVDCRST_MAG69-2476</name>
</gene>
<feature type="non-terminal residue" evidence="2">
    <location>
        <position position="1"/>
    </location>
</feature>
<dbReference type="EMBL" id="CADCVP010000267">
    <property type="protein sequence ID" value="CAA9510821.1"/>
    <property type="molecule type" value="Genomic_DNA"/>
</dbReference>
<feature type="region of interest" description="Disordered" evidence="1">
    <location>
        <begin position="1"/>
        <end position="133"/>
    </location>
</feature>
<name>A0A6J4T0Y4_9ACTN</name>
<protein>
    <submittedName>
        <fullName evidence="2">Ribosome-associated heat shock protein implicated in the recycling of the 50S subunit (S4 paralog)</fullName>
    </submittedName>
</protein>
<keyword evidence="2" id="KW-0346">Stress response</keyword>
<reference evidence="2" key="1">
    <citation type="submission" date="2020-02" db="EMBL/GenBank/DDBJ databases">
        <authorList>
            <person name="Meier V. D."/>
        </authorList>
    </citation>
    <scope>NUCLEOTIDE SEQUENCE</scope>
    <source>
        <strain evidence="2">AVDCRST_MAG69</strain>
    </source>
</reference>
<accession>A0A6J4T0Y4</accession>